<evidence type="ECO:0000313" key="2">
    <source>
        <dbReference type="Proteomes" id="UP001189624"/>
    </source>
</evidence>
<dbReference type="Proteomes" id="UP001189624">
    <property type="component" value="Chromosome 3"/>
</dbReference>
<dbReference type="EMBL" id="OY731400">
    <property type="protein sequence ID" value="CAJ1941024.1"/>
    <property type="molecule type" value="Genomic_DNA"/>
</dbReference>
<organism evidence="1 2">
    <name type="scientific">Sphenostylis stenocarpa</name>
    <dbReference type="NCBI Taxonomy" id="92480"/>
    <lineage>
        <taxon>Eukaryota</taxon>
        <taxon>Viridiplantae</taxon>
        <taxon>Streptophyta</taxon>
        <taxon>Embryophyta</taxon>
        <taxon>Tracheophyta</taxon>
        <taxon>Spermatophyta</taxon>
        <taxon>Magnoliopsida</taxon>
        <taxon>eudicotyledons</taxon>
        <taxon>Gunneridae</taxon>
        <taxon>Pentapetalae</taxon>
        <taxon>rosids</taxon>
        <taxon>fabids</taxon>
        <taxon>Fabales</taxon>
        <taxon>Fabaceae</taxon>
        <taxon>Papilionoideae</taxon>
        <taxon>50 kb inversion clade</taxon>
        <taxon>NPAAA clade</taxon>
        <taxon>indigoferoid/millettioid clade</taxon>
        <taxon>Phaseoleae</taxon>
        <taxon>Sphenostylis</taxon>
    </lineage>
</organism>
<evidence type="ECO:0000313" key="1">
    <source>
        <dbReference type="EMBL" id="CAJ1941024.1"/>
    </source>
</evidence>
<keyword evidence="2" id="KW-1185">Reference proteome</keyword>
<name>A0AA86SII7_9FABA</name>
<dbReference type="AlphaFoldDB" id="A0AA86SII7"/>
<gene>
    <name evidence="1" type="ORF">AYBTSS11_LOCUS10043</name>
</gene>
<dbReference type="Gramene" id="rna-AYBTSS11_LOCUS10043">
    <property type="protein sequence ID" value="CAJ1941024.1"/>
    <property type="gene ID" value="gene-AYBTSS11_LOCUS10043"/>
</dbReference>
<protein>
    <submittedName>
        <fullName evidence="1">Uncharacterized protein</fullName>
    </submittedName>
</protein>
<proteinExistence type="predicted"/>
<accession>A0AA86SII7</accession>
<reference evidence="1" key="1">
    <citation type="submission" date="2023-10" db="EMBL/GenBank/DDBJ databases">
        <authorList>
            <person name="Domelevo Entfellner J.-B."/>
        </authorList>
    </citation>
    <scope>NUCLEOTIDE SEQUENCE</scope>
</reference>
<sequence length="103" mass="11488">MAIVYQSCVLSLGEQRKQARMASKDLAGPQNLTYIQPPTTAPKNCSYTTTSESNILIDPSVCLKNDEIRPNMSLPLKRLKLKQEAKYELNQLLKVGAPEIPLE</sequence>